<gene>
    <name evidence="2" type="ORF">IM660_19570</name>
</gene>
<name>A0A7M1SUK2_9MICO</name>
<keyword evidence="1" id="KW-0732">Signal</keyword>
<evidence type="ECO:0000313" key="2">
    <source>
        <dbReference type="EMBL" id="QOR70737.1"/>
    </source>
</evidence>
<proteinExistence type="predicted"/>
<evidence type="ECO:0000256" key="1">
    <source>
        <dbReference type="SAM" id="SignalP"/>
    </source>
</evidence>
<keyword evidence="3" id="KW-1185">Reference proteome</keyword>
<dbReference type="EMBL" id="CP063169">
    <property type="protein sequence ID" value="QOR70737.1"/>
    <property type="molecule type" value="Genomic_DNA"/>
</dbReference>
<organism evidence="2 3">
    <name type="scientific">Ruania alkalisoli</name>
    <dbReference type="NCBI Taxonomy" id="2779775"/>
    <lineage>
        <taxon>Bacteria</taxon>
        <taxon>Bacillati</taxon>
        <taxon>Actinomycetota</taxon>
        <taxon>Actinomycetes</taxon>
        <taxon>Micrococcales</taxon>
        <taxon>Ruaniaceae</taxon>
        <taxon>Ruania</taxon>
    </lineage>
</organism>
<feature type="signal peptide" evidence="1">
    <location>
        <begin position="1"/>
        <end position="21"/>
    </location>
</feature>
<dbReference type="Proteomes" id="UP000593758">
    <property type="component" value="Chromosome"/>
</dbReference>
<dbReference type="RefSeq" id="WP_193497411.1">
    <property type="nucleotide sequence ID" value="NZ_CP063169.1"/>
</dbReference>
<evidence type="ECO:0000313" key="3">
    <source>
        <dbReference type="Proteomes" id="UP000593758"/>
    </source>
</evidence>
<feature type="chain" id="PRO_5038350472" evidence="1">
    <location>
        <begin position="22"/>
        <end position="223"/>
    </location>
</feature>
<reference evidence="2 3" key="1">
    <citation type="submission" date="2020-10" db="EMBL/GenBank/DDBJ databases">
        <title>Haloactinobacterium sp. RN3S43, a bacterium isolated from saline soil.</title>
        <authorList>
            <person name="Sun J.-Q."/>
        </authorList>
    </citation>
    <scope>NUCLEOTIDE SEQUENCE [LARGE SCALE GENOMIC DNA]</scope>
    <source>
        <strain evidence="2 3">RN3S43</strain>
    </source>
</reference>
<dbReference type="AlphaFoldDB" id="A0A7M1SUK2"/>
<dbReference type="KEGG" id="halt:IM660_19570"/>
<sequence length="223" mass="22533">MRRISTLAVLPAMLAVLVGSAASAVASPAETREVISGEVLRLVSVQDRPAMSTMAPGEPVAWDVQVSANRPDGEIALSLTATGAEGAFEVQVAECGAEGTACTEQLIGPTTVGATPVELGTQPAAEQVWYRITTELITPEHGAEHGAELALRFVAAGSGEEVSAGGGGDLPATGGPHRGLVLAALIAVACGVLLRFGGALVASSRVHVAGSEGGPRLPGERRW</sequence>
<accession>A0A7M1SUK2</accession>
<protein>
    <submittedName>
        <fullName evidence="2">Uncharacterized protein</fullName>
    </submittedName>
</protein>